<keyword evidence="6" id="KW-1185">Reference proteome</keyword>
<dbReference type="SUPFAM" id="SSF53822">
    <property type="entry name" value="Periplasmic binding protein-like I"/>
    <property type="match status" value="1"/>
</dbReference>
<dbReference type="InterPro" id="IPR028082">
    <property type="entry name" value="Peripla_BP_I"/>
</dbReference>
<dbReference type="Proteomes" id="UP000782705">
    <property type="component" value="Unassembled WGS sequence"/>
</dbReference>
<keyword evidence="1" id="KW-0805">Transcription regulation</keyword>
<dbReference type="Pfam" id="PF00356">
    <property type="entry name" value="LacI"/>
    <property type="match status" value="1"/>
</dbReference>
<dbReference type="CDD" id="cd01392">
    <property type="entry name" value="HTH_LacI"/>
    <property type="match status" value="1"/>
</dbReference>
<dbReference type="PROSITE" id="PS00356">
    <property type="entry name" value="HTH_LACI_1"/>
    <property type="match status" value="1"/>
</dbReference>
<dbReference type="Pfam" id="PF00532">
    <property type="entry name" value="Peripla_BP_1"/>
    <property type="match status" value="1"/>
</dbReference>
<dbReference type="SMART" id="SM00354">
    <property type="entry name" value="HTH_LACI"/>
    <property type="match status" value="1"/>
</dbReference>
<keyword evidence="3" id="KW-0804">Transcription</keyword>
<evidence type="ECO:0000256" key="1">
    <source>
        <dbReference type="ARBA" id="ARBA00023015"/>
    </source>
</evidence>
<evidence type="ECO:0000313" key="6">
    <source>
        <dbReference type="Proteomes" id="UP000782705"/>
    </source>
</evidence>
<evidence type="ECO:0000259" key="4">
    <source>
        <dbReference type="PROSITE" id="PS50932"/>
    </source>
</evidence>
<sequence>MKVRMKDIAKLANVSEATVSLVLNDKPSRISESKKVEIKKIAAELNYIPNIAAQSLAKRKTNTIGIVIPDIENPFFAKLSKEIEKQLREIGYLTILTNSNDGFENEKALISTLLNRGVDGLILALSNQAFHDTNELQQFLLNIPIPFVLVDRPLHNKTISQVYFDSFNGAYLLTKELLERGHQRIVCMIGDNHVPNAQSKIAGMQKAFAEYNVSFAKHDIVEIGYTFEDGYHKSDAYLLNKEMTAISATNDMVALGIMKRAKELAINIPNDKSLIGYDKLAIIEMVDIELSSVNQDTKKLAINTTCLLEKLLQNNHPEQIILNPELVLKKSIRAIGKTEV</sequence>
<dbReference type="Gene3D" id="3.40.50.2300">
    <property type="match status" value="2"/>
</dbReference>
<dbReference type="Gene3D" id="1.10.260.40">
    <property type="entry name" value="lambda repressor-like DNA-binding domains"/>
    <property type="match status" value="1"/>
</dbReference>
<organism evidence="5 6">
    <name type="scientific">Candidatus Enterococcus willemsii</name>
    <dbReference type="NCBI Taxonomy" id="1857215"/>
    <lineage>
        <taxon>Bacteria</taxon>
        <taxon>Bacillati</taxon>
        <taxon>Bacillota</taxon>
        <taxon>Bacilli</taxon>
        <taxon>Lactobacillales</taxon>
        <taxon>Enterococcaceae</taxon>
        <taxon>Enterococcus</taxon>
    </lineage>
</organism>
<comment type="caution">
    <text evidence="5">The sequence shown here is derived from an EMBL/GenBank/DDBJ whole genome shotgun (WGS) entry which is preliminary data.</text>
</comment>
<dbReference type="InterPro" id="IPR000843">
    <property type="entry name" value="HTH_LacI"/>
</dbReference>
<reference evidence="5 6" key="1">
    <citation type="submission" date="2016-06" db="EMBL/GenBank/DDBJ databases">
        <title>Four novel species of enterococci isolated from chicken manure.</title>
        <authorList>
            <person name="Van Tyne D."/>
        </authorList>
    </citation>
    <scope>NUCLEOTIDE SEQUENCE [LARGE SCALE GENOMIC DNA]</scope>
    <source>
        <strain evidence="5 6">CU12B</strain>
    </source>
</reference>
<dbReference type="PROSITE" id="PS50932">
    <property type="entry name" value="HTH_LACI_2"/>
    <property type="match status" value="1"/>
</dbReference>
<dbReference type="InterPro" id="IPR010982">
    <property type="entry name" value="Lambda_DNA-bd_dom_sf"/>
</dbReference>
<dbReference type="RefSeq" id="WP_161903121.1">
    <property type="nucleotide sequence ID" value="NZ_MAEL01000054.1"/>
</dbReference>
<dbReference type="EMBL" id="MAEL01000054">
    <property type="protein sequence ID" value="KAF1302143.1"/>
    <property type="molecule type" value="Genomic_DNA"/>
</dbReference>
<proteinExistence type="predicted"/>
<dbReference type="SUPFAM" id="SSF47413">
    <property type="entry name" value="lambda repressor-like DNA-binding domains"/>
    <property type="match status" value="1"/>
</dbReference>
<accession>A0ABQ6YXB7</accession>
<dbReference type="PANTHER" id="PTHR30146:SF109">
    <property type="entry name" value="HTH-TYPE TRANSCRIPTIONAL REGULATOR GALS"/>
    <property type="match status" value="1"/>
</dbReference>
<evidence type="ECO:0000256" key="2">
    <source>
        <dbReference type="ARBA" id="ARBA00023125"/>
    </source>
</evidence>
<dbReference type="PANTHER" id="PTHR30146">
    <property type="entry name" value="LACI-RELATED TRANSCRIPTIONAL REPRESSOR"/>
    <property type="match status" value="1"/>
</dbReference>
<keyword evidence="2" id="KW-0238">DNA-binding</keyword>
<dbReference type="CDD" id="cd06267">
    <property type="entry name" value="PBP1_LacI_sugar_binding-like"/>
    <property type="match status" value="1"/>
</dbReference>
<name>A0ABQ6YXB7_9ENTE</name>
<feature type="domain" description="HTH lacI-type" evidence="4">
    <location>
        <begin position="3"/>
        <end position="58"/>
    </location>
</feature>
<evidence type="ECO:0000313" key="5">
    <source>
        <dbReference type="EMBL" id="KAF1302143.1"/>
    </source>
</evidence>
<evidence type="ECO:0000256" key="3">
    <source>
        <dbReference type="ARBA" id="ARBA00023163"/>
    </source>
</evidence>
<gene>
    <name evidence="5" type="ORF">BAU17_01865</name>
</gene>
<protein>
    <recommendedName>
        <fullName evidence="4">HTH lacI-type domain-containing protein</fullName>
    </recommendedName>
</protein>
<dbReference type="InterPro" id="IPR001761">
    <property type="entry name" value="Peripla_BP/Lac1_sug-bd_dom"/>
</dbReference>